<evidence type="ECO:0000313" key="3">
    <source>
        <dbReference type="EMBL" id="NEU65275.1"/>
    </source>
</evidence>
<organism evidence="3 4">
    <name type="scientific">Spirosoma agri</name>
    <dbReference type="NCBI Taxonomy" id="1987381"/>
    <lineage>
        <taxon>Bacteria</taxon>
        <taxon>Pseudomonadati</taxon>
        <taxon>Bacteroidota</taxon>
        <taxon>Cytophagia</taxon>
        <taxon>Cytophagales</taxon>
        <taxon>Cytophagaceae</taxon>
        <taxon>Spirosoma</taxon>
    </lineage>
</organism>
<evidence type="ECO:0000256" key="2">
    <source>
        <dbReference type="SAM" id="SignalP"/>
    </source>
</evidence>
<dbReference type="AlphaFoldDB" id="A0A6M0IC11"/>
<comment type="caution">
    <text evidence="3">The sequence shown here is derived from an EMBL/GenBank/DDBJ whole genome shotgun (WGS) entry which is preliminary data.</text>
</comment>
<feature type="signal peptide" evidence="2">
    <location>
        <begin position="1"/>
        <end position="29"/>
    </location>
</feature>
<evidence type="ECO:0000256" key="1">
    <source>
        <dbReference type="SAM" id="MobiDB-lite"/>
    </source>
</evidence>
<sequence>MKTIKLVPLLTAGLLIVLMASCGPSYVSTGVGYAPRPYYGYGYNSYGYARPYSYYRPPVIVTRPNVIVRPRYNAAPRYYNSPNARSGFGGNGGGYRGGSRGRGPR</sequence>
<gene>
    <name evidence="3" type="ORF">GK091_00120</name>
</gene>
<dbReference type="Proteomes" id="UP000477386">
    <property type="component" value="Unassembled WGS sequence"/>
</dbReference>
<keyword evidence="2" id="KW-0732">Signal</keyword>
<proteinExistence type="predicted"/>
<reference evidence="3 4" key="1">
    <citation type="submission" date="2020-02" db="EMBL/GenBank/DDBJ databases">
        <title>Draft genome sequence of two Spirosoma agri KCTC 52727 and Spirosoma terrae KCTC 52035.</title>
        <authorList>
            <person name="Rojas J."/>
            <person name="Ambika Manirajan B."/>
            <person name="Ratering S."/>
            <person name="Suarez C."/>
            <person name="Schnell S."/>
        </authorList>
    </citation>
    <scope>NUCLEOTIDE SEQUENCE [LARGE SCALE GENOMIC DNA]</scope>
    <source>
        <strain evidence="3 4">KCTC 52727</strain>
    </source>
</reference>
<dbReference type="EMBL" id="JAAGNZ010000001">
    <property type="protein sequence ID" value="NEU65275.1"/>
    <property type="molecule type" value="Genomic_DNA"/>
</dbReference>
<evidence type="ECO:0000313" key="4">
    <source>
        <dbReference type="Proteomes" id="UP000477386"/>
    </source>
</evidence>
<feature type="region of interest" description="Disordered" evidence="1">
    <location>
        <begin position="79"/>
        <end position="105"/>
    </location>
</feature>
<keyword evidence="4" id="KW-1185">Reference proteome</keyword>
<feature type="chain" id="PRO_5027111525" description="Neuropeptide-like protein 29" evidence="2">
    <location>
        <begin position="30"/>
        <end position="105"/>
    </location>
</feature>
<name>A0A6M0IC11_9BACT</name>
<evidence type="ECO:0008006" key="5">
    <source>
        <dbReference type="Google" id="ProtNLM"/>
    </source>
</evidence>
<accession>A0A6M0IC11</accession>
<dbReference type="PROSITE" id="PS51257">
    <property type="entry name" value="PROKAR_LIPOPROTEIN"/>
    <property type="match status" value="1"/>
</dbReference>
<feature type="compositionally biased region" description="Gly residues" evidence="1">
    <location>
        <begin position="87"/>
        <end position="105"/>
    </location>
</feature>
<protein>
    <recommendedName>
        <fullName evidence="5">Neuropeptide-like protein 29</fullName>
    </recommendedName>
</protein>